<organism evidence="2 3">
    <name type="scientific">Marinomonas balearica</name>
    <dbReference type="NCBI Taxonomy" id="491947"/>
    <lineage>
        <taxon>Bacteria</taxon>
        <taxon>Pseudomonadati</taxon>
        <taxon>Pseudomonadota</taxon>
        <taxon>Gammaproteobacteria</taxon>
        <taxon>Oceanospirillales</taxon>
        <taxon>Oceanospirillaceae</taxon>
        <taxon>Marinomonas</taxon>
    </lineage>
</organism>
<dbReference type="SUPFAM" id="SSF56235">
    <property type="entry name" value="N-terminal nucleophile aminohydrolases (Ntn hydrolases)"/>
    <property type="match status" value="1"/>
</dbReference>
<dbReference type="Gene3D" id="1.10.246.130">
    <property type="match status" value="1"/>
</dbReference>
<dbReference type="Pfam" id="PF01019">
    <property type="entry name" value="G_glu_transpept"/>
    <property type="match status" value="1"/>
</dbReference>
<dbReference type="Gene3D" id="3.60.20.40">
    <property type="match status" value="1"/>
</dbReference>
<dbReference type="EMBL" id="SNXC01000012">
    <property type="protein sequence ID" value="TDO97298.1"/>
    <property type="molecule type" value="Genomic_DNA"/>
</dbReference>
<evidence type="ECO:0000313" key="3">
    <source>
        <dbReference type="Proteomes" id="UP000294656"/>
    </source>
</evidence>
<dbReference type="InterPro" id="IPR029055">
    <property type="entry name" value="Ntn_hydrolases_N"/>
</dbReference>
<feature type="compositionally biased region" description="Polar residues" evidence="1">
    <location>
        <begin position="1"/>
        <end position="16"/>
    </location>
</feature>
<gene>
    <name evidence="2" type="ORF">DFP79_2115</name>
</gene>
<dbReference type="InterPro" id="IPR043137">
    <property type="entry name" value="GGT_ssub_C"/>
</dbReference>
<dbReference type="GO" id="GO:0016787">
    <property type="term" value="F:hydrolase activity"/>
    <property type="evidence" value="ECO:0007669"/>
    <property type="project" value="UniProtKB-KW"/>
</dbReference>
<dbReference type="AlphaFoldDB" id="A0A4R6M7A5"/>
<dbReference type="PANTHER" id="PTHR43881:SF5">
    <property type="entry name" value="GAMMA-GLUTAMYLTRANSPEPTIDASE"/>
    <property type="match status" value="1"/>
</dbReference>
<keyword evidence="3" id="KW-1185">Reference proteome</keyword>
<dbReference type="PANTHER" id="PTHR43881">
    <property type="entry name" value="GAMMA-GLUTAMYLTRANSPEPTIDASE (AFU_ORTHOLOGUE AFUA_4G13580)"/>
    <property type="match status" value="1"/>
</dbReference>
<sequence>MTNSRSMTEHSPTSIAFTAPHSAATEAGTKILQQGGTAIEAMVAAAATIAVVYPHMNGLGGDGFWLISEPGKKPIAIDASGVAATGATTEFYQGHEAIPSRGGKAALTMAGAVAGWEKALEISHKWSNLLPSDNLSMAGLPLETLLNDAIVRATQGIDVTQSLEDASVKTHADLSQFDGFDTFLHQGETLKKDSKLNLSQLGNTLKALSQRGLQDFYTGEIAQSLAADLEQAGSPLRLTDFEQYRAQIVTPLEVTTNAGTLYNLPAPTQGIASLIILALYDRLHTQAENEADMAHLLIEATKQAFIARNQYVTDHSRLDIDLSSLLSEQSIENMVARISKETALPWPHEAKHGDTIWMGACDDQGRMVSYIQSLYWEFGSGIVSPSTGIVWNNRGSSFTLEEGSLQQLAPGLKPFHTLNPAFAELTDGRRISYGTMGGEGQPQTQAALFSRYIYHNRSLSESISDGRWLLGRTWGDQSHNLKIESDLADTLADTLKARGHDLVTVASRNELMGHAGAVVCHIDGATEAATDPRSDGSAFWDSNPR</sequence>
<proteinExistence type="predicted"/>
<protein>
    <submittedName>
        <fullName evidence="2">Gamma-glutamyltranspeptidase/glutathione hydrolase</fullName>
    </submittedName>
</protein>
<name>A0A4R6M7A5_9GAMM</name>
<evidence type="ECO:0000313" key="2">
    <source>
        <dbReference type="EMBL" id="TDO97298.1"/>
    </source>
</evidence>
<accession>A0A4R6M7A5</accession>
<feature type="region of interest" description="Disordered" evidence="1">
    <location>
        <begin position="1"/>
        <end position="20"/>
    </location>
</feature>
<dbReference type="Proteomes" id="UP000294656">
    <property type="component" value="Unassembled WGS sequence"/>
</dbReference>
<comment type="caution">
    <text evidence="2">The sequence shown here is derived from an EMBL/GenBank/DDBJ whole genome shotgun (WGS) entry which is preliminary data.</text>
</comment>
<evidence type="ECO:0000256" key="1">
    <source>
        <dbReference type="SAM" id="MobiDB-lite"/>
    </source>
</evidence>
<dbReference type="InterPro" id="IPR052896">
    <property type="entry name" value="GGT-like_enzyme"/>
</dbReference>
<dbReference type="InterPro" id="IPR043138">
    <property type="entry name" value="GGT_lsub"/>
</dbReference>
<keyword evidence="2" id="KW-0378">Hydrolase</keyword>
<reference evidence="2 3" key="1">
    <citation type="submission" date="2019-03" db="EMBL/GenBank/DDBJ databases">
        <title>Genomic Encyclopedia of Type Strains, Phase III (KMG-III): the genomes of soil and plant-associated and newly described type strains.</title>
        <authorList>
            <person name="Whitman W."/>
        </authorList>
    </citation>
    <scope>NUCLEOTIDE SEQUENCE [LARGE SCALE GENOMIC DNA]</scope>
    <source>
        <strain evidence="2 3">CECT 7378</strain>
    </source>
</reference>
<dbReference type="PRINTS" id="PR01210">
    <property type="entry name" value="GGTRANSPTASE"/>
</dbReference>